<dbReference type="Proteomes" id="UP000231252">
    <property type="component" value="Unassembled WGS sequence"/>
</dbReference>
<dbReference type="EMBL" id="PEYU01000048">
    <property type="protein sequence ID" value="PIS22383.1"/>
    <property type="molecule type" value="Genomic_DNA"/>
</dbReference>
<reference evidence="2" key="1">
    <citation type="submission" date="2017-09" db="EMBL/GenBank/DDBJ databases">
        <title>Depth-based differentiation of microbial function through sediment-hosted aquifers and enrichment of novel symbionts in the deep terrestrial subsurface.</title>
        <authorList>
            <person name="Probst A.J."/>
            <person name="Ladd B."/>
            <person name="Jarett J.K."/>
            <person name="Geller-Mcgrath D.E."/>
            <person name="Sieber C.M.K."/>
            <person name="Emerson J.B."/>
            <person name="Anantharaman K."/>
            <person name="Thomas B.C."/>
            <person name="Malmstrom R."/>
            <person name="Stieglmeier M."/>
            <person name="Klingl A."/>
            <person name="Woyke T."/>
            <person name="Ryan C.M."/>
            <person name="Banfield J.F."/>
        </authorList>
    </citation>
    <scope>NUCLEOTIDE SEQUENCE [LARGE SCALE GENOMIC DNA]</scope>
</reference>
<organism evidence="1 2">
    <name type="scientific">candidate division WWE3 bacterium CG08_land_8_20_14_0_20_41_10</name>
    <dbReference type="NCBI Taxonomy" id="1975085"/>
    <lineage>
        <taxon>Bacteria</taxon>
        <taxon>Katanobacteria</taxon>
    </lineage>
</organism>
<evidence type="ECO:0000313" key="1">
    <source>
        <dbReference type="EMBL" id="PIS22383.1"/>
    </source>
</evidence>
<name>A0A2H0XBS8_UNCKA</name>
<gene>
    <name evidence="1" type="ORF">COT50_02165</name>
</gene>
<evidence type="ECO:0000313" key="2">
    <source>
        <dbReference type="Proteomes" id="UP000231252"/>
    </source>
</evidence>
<dbReference type="AlphaFoldDB" id="A0A2H0XBS8"/>
<sequence>MQITKNLAVLCENTALDKDNKISLFNVFDAINVSVIPGVYPRLYCVVNFEVKDLPANKRELQAQLKIRKPGGDYIGPGIQVVVPVDPVKKVQSIGTIFEVYNLLFSQEGAYSAEVFIEDNLEAKVNFTVKVKV</sequence>
<dbReference type="InterPro" id="IPR054221">
    <property type="entry name" value="DUF6941"/>
</dbReference>
<comment type="caution">
    <text evidence="1">The sequence shown here is derived from an EMBL/GenBank/DDBJ whole genome shotgun (WGS) entry which is preliminary data.</text>
</comment>
<dbReference type="Pfam" id="PF22091">
    <property type="entry name" value="DUF6941"/>
    <property type="match status" value="1"/>
</dbReference>
<accession>A0A2H0XBS8</accession>
<protein>
    <submittedName>
        <fullName evidence="1">Uncharacterized protein</fullName>
    </submittedName>
</protein>
<proteinExistence type="predicted"/>